<protein>
    <recommendedName>
        <fullName evidence="1">Putative zinc-finger domain-containing protein</fullName>
    </recommendedName>
</protein>
<dbReference type="EMBL" id="JACHIP010000004">
    <property type="protein sequence ID" value="MBB5058638.1"/>
    <property type="molecule type" value="Genomic_DNA"/>
</dbReference>
<comment type="caution">
    <text evidence="2">The sequence shown here is derived from an EMBL/GenBank/DDBJ whole genome shotgun (WGS) entry which is preliminary data.</text>
</comment>
<name>A0A7W8E441_9BACT</name>
<dbReference type="Pfam" id="PF13490">
    <property type="entry name" value="zf-HC2"/>
    <property type="match status" value="1"/>
</dbReference>
<feature type="domain" description="Putative zinc-finger" evidence="1">
    <location>
        <begin position="15"/>
        <end position="39"/>
    </location>
</feature>
<gene>
    <name evidence="2" type="ORF">HDF16_003352</name>
</gene>
<proteinExistence type="predicted"/>
<evidence type="ECO:0000313" key="2">
    <source>
        <dbReference type="EMBL" id="MBB5058638.1"/>
    </source>
</evidence>
<sequence>MDHREALETMASERYLLGELSPEQRDAYEEHLFDCTECASDAMLGAAFIDRAKAVLPTMQASSAPQRGYVPTKAEPAKRDWFAWLRPAWLSPALMVPVFASLIGIIAYQNLVTYPALEVAANEPQILPAPTPLHGDTRSALPVVHADLLQGSTVLVEVPEGGSYASWKFDFYNSAGKLIWTRTVANSSPAQDTQTIWLPGHIKQDTYKLAVSGVNSTGEVVPVQQHLFDLQVVDPKVKK</sequence>
<dbReference type="InterPro" id="IPR027383">
    <property type="entry name" value="Znf_put"/>
</dbReference>
<accession>A0A7W8E441</accession>
<evidence type="ECO:0000313" key="3">
    <source>
        <dbReference type="Proteomes" id="UP000540989"/>
    </source>
</evidence>
<evidence type="ECO:0000259" key="1">
    <source>
        <dbReference type="Pfam" id="PF13490"/>
    </source>
</evidence>
<dbReference type="Gene3D" id="1.10.10.1320">
    <property type="entry name" value="Anti-sigma factor, zinc-finger domain"/>
    <property type="match status" value="1"/>
</dbReference>
<keyword evidence="3" id="KW-1185">Reference proteome</keyword>
<organism evidence="2 3">
    <name type="scientific">Granulicella aggregans</name>
    <dbReference type="NCBI Taxonomy" id="474949"/>
    <lineage>
        <taxon>Bacteria</taxon>
        <taxon>Pseudomonadati</taxon>
        <taxon>Acidobacteriota</taxon>
        <taxon>Terriglobia</taxon>
        <taxon>Terriglobales</taxon>
        <taxon>Acidobacteriaceae</taxon>
        <taxon>Granulicella</taxon>
    </lineage>
</organism>
<dbReference type="AlphaFoldDB" id="A0A7W8E441"/>
<dbReference type="Proteomes" id="UP000540989">
    <property type="component" value="Unassembled WGS sequence"/>
</dbReference>
<dbReference type="InterPro" id="IPR041916">
    <property type="entry name" value="Anti_sigma_zinc_sf"/>
</dbReference>
<dbReference type="RefSeq" id="WP_184218570.1">
    <property type="nucleotide sequence ID" value="NZ_JACHIP010000004.1"/>
</dbReference>
<reference evidence="2 3" key="1">
    <citation type="submission" date="2020-08" db="EMBL/GenBank/DDBJ databases">
        <title>Genomic Encyclopedia of Type Strains, Phase IV (KMG-V): Genome sequencing to study the core and pangenomes of soil and plant-associated prokaryotes.</title>
        <authorList>
            <person name="Whitman W."/>
        </authorList>
    </citation>
    <scope>NUCLEOTIDE SEQUENCE [LARGE SCALE GENOMIC DNA]</scope>
    <source>
        <strain evidence="2 3">M8UP14</strain>
    </source>
</reference>